<organism evidence="2 3">
    <name type="scientific">Symbiodinium microadriaticum</name>
    <name type="common">Dinoflagellate</name>
    <name type="synonym">Zooxanthella microadriatica</name>
    <dbReference type="NCBI Taxonomy" id="2951"/>
    <lineage>
        <taxon>Eukaryota</taxon>
        <taxon>Sar</taxon>
        <taxon>Alveolata</taxon>
        <taxon>Dinophyceae</taxon>
        <taxon>Suessiales</taxon>
        <taxon>Symbiodiniaceae</taxon>
        <taxon>Symbiodinium</taxon>
    </lineage>
</organism>
<sequence>MKIANDNYNRLASNVLESQKRKELDLEEKKRIKEGQPPRTPEELNALAVQAVQVDQGESGRAKSLARPRACNAASFPAVNAKRMVAAGELQREAFELMMQMFSHDLKAYDNWVVRCQDRESAKYHAELQKRADRQREALKAAKSLMTENSREWMMSLIAVKDAAEGMLKVTEFLDEDLSESCLQSETA</sequence>
<dbReference type="EMBL" id="LSRX01000549">
    <property type="protein sequence ID" value="OLP94272.1"/>
    <property type="molecule type" value="Genomic_DNA"/>
</dbReference>
<dbReference type="Proteomes" id="UP000186817">
    <property type="component" value="Unassembled WGS sequence"/>
</dbReference>
<name>A0A1Q9DGF9_SYMMI</name>
<accession>A0A1Q9DGF9</accession>
<dbReference type="AlphaFoldDB" id="A0A1Q9DGF9"/>
<reference evidence="2 3" key="1">
    <citation type="submission" date="2016-02" db="EMBL/GenBank/DDBJ databases">
        <title>Genome analysis of coral dinoflagellate symbionts highlights evolutionary adaptations to a symbiotic lifestyle.</title>
        <authorList>
            <person name="Aranda M."/>
            <person name="Li Y."/>
            <person name="Liew Y.J."/>
            <person name="Baumgarten S."/>
            <person name="Simakov O."/>
            <person name="Wilson M."/>
            <person name="Piel J."/>
            <person name="Ashoor H."/>
            <person name="Bougouffa S."/>
            <person name="Bajic V.B."/>
            <person name="Ryu T."/>
            <person name="Ravasi T."/>
            <person name="Bayer T."/>
            <person name="Micklem G."/>
            <person name="Kim H."/>
            <person name="Bhak J."/>
            <person name="Lajeunesse T.C."/>
            <person name="Voolstra C.R."/>
        </authorList>
    </citation>
    <scope>NUCLEOTIDE SEQUENCE [LARGE SCALE GENOMIC DNA]</scope>
    <source>
        <strain evidence="2 3">CCMP2467</strain>
    </source>
</reference>
<keyword evidence="3" id="KW-1185">Reference proteome</keyword>
<evidence type="ECO:0000313" key="2">
    <source>
        <dbReference type="EMBL" id="OLP94272.1"/>
    </source>
</evidence>
<protein>
    <submittedName>
        <fullName evidence="2">Uncharacterized protein</fullName>
    </submittedName>
</protein>
<comment type="caution">
    <text evidence="2">The sequence shown here is derived from an EMBL/GenBank/DDBJ whole genome shotgun (WGS) entry which is preliminary data.</text>
</comment>
<gene>
    <name evidence="2" type="ORF">AK812_SmicGene23715</name>
</gene>
<proteinExistence type="predicted"/>
<evidence type="ECO:0000256" key="1">
    <source>
        <dbReference type="SAM" id="MobiDB-lite"/>
    </source>
</evidence>
<evidence type="ECO:0000313" key="3">
    <source>
        <dbReference type="Proteomes" id="UP000186817"/>
    </source>
</evidence>
<feature type="region of interest" description="Disordered" evidence="1">
    <location>
        <begin position="22"/>
        <end position="42"/>
    </location>
</feature>